<dbReference type="GO" id="GO:0003713">
    <property type="term" value="F:transcription coactivator activity"/>
    <property type="evidence" value="ECO:0007669"/>
    <property type="project" value="TreeGrafter"/>
</dbReference>
<dbReference type="OrthoDB" id="271325at2759"/>
<proteinExistence type="predicted"/>
<organism evidence="1 2">
    <name type="scientific">Callosobruchus maculatus</name>
    <name type="common">Southern cowpea weevil</name>
    <name type="synonym">Pulse bruchid</name>
    <dbReference type="NCBI Taxonomy" id="64391"/>
    <lineage>
        <taxon>Eukaryota</taxon>
        <taxon>Metazoa</taxon>
        <taxon>Ecdysozoa</taxon>
        <taxon>Arthropoda</taxon>
        <taxon>Hexapoda</taxon>
        <taxon>Insecta</taxon>
        <taxon>Pterygota</taxon>
        <taxon>Neoptera</taxon>
        <taxon>Endopterygota</taxon>
        <taxon>Coleoptera</taxon>
        <taxon>Polyphaga</taxon>
        <taxon>Cucujiformia</taxon>
        <taxon>Chrysomeloidea</taxon>
        <taxon>Chrysomelidae</taxon>
        <taxon>Bruchinae</taxon>
        <taxon>Bruchini</taxon>
        <taxon>Callosobruchus</taxon>
    </lineage>
</organism>
<accession>A0A653DI54</accession>
<dbReference type="GO" id="GO:0000124">
    <property type="term" value="C:SAGA complex"/>
    <property type="evidence" value="ECO:0007669"/>
    <property type="project" value="InterPro"/>
</dbReference>
<dbReference type="AlphaFoldDB" id="A0A653DI54"/>
<evidence type="ECO:0000313" key="2">
    <source>
        <dbReference type="Proteomes" id="UP000410492"/>
    </source>
</evidence>
<dbReference type="InterPro" id="IPR009072">
    <property type="entry name" value="Histone-fold"/>
</dbReference>
<dbReference type="PANTHER" id="PTHR28598:SF1">
    <property type="entry name" value="STAGA COMPLEX 65 SUBUNIT GAMMA"/>
    <property type="match status" value="1"/>
</dbReference>
<dbReference type="InterPro" id="IPR039460">
    <property type="entry name" value="SUPT7L/Spt7"/>
</dbReference>
<keyword evidence="2" id="KW-1185">Reference proteome</keyword>
<reference evidence="1 2" key="1">
    <citation type="submission" date="2019-01" db="EMBL/GenBank/DDBJ databases">
        <authorList>
            <person name="Sayadi A."/>
        </authorList>
    </citation>
    <scope>NUCLEOTIDE SEQUENCE [LARGE SCALE GENOMIC DNA]</scope>
</reference>
<dbReference type="Gene3D" id="1.10.20.10">
    <property type="entry name" value="Histone, subunit A"/>
    <property type="match status" value="1"/>
</dbReference>
<gene>
    <name evidence="1" type="ORF">CALMAC_LOCUS17737</name>
</gene>
<dbReference type="GO" id="GO:0046982">
    <property type="term" value="F:protein heterodimerization activity"/>
    <property type="evidence" value="ECO:0007669"/>
    <property type="project" value="InterPro"/>
</dbReference>
<evidence type="ECO:0008006" key="3">
    <source>
        <dbReference type="Google" id="ProtNLM"/>
    </source>
</evidence>
<name>A0A653DI54_CALMS</name>
<sequence>MSSKHWGEIEELENDTIPDITADIQRSMDKCCLEKFDDDCDKEHTEHIILPPQDSQVLYTISLHKYVDNMTEMIRVAELATEMNVKPAEDAVPPMPIKIKKECSHKRNSLNYVPKDFTPFSCGLDTEYPELSEAIVKDLLAKSIATLFVHIGYETTHQSVLDLLVDIVEQFFKTICLKITKSVEDEDKGNISSFPNIVEKVLTETGLGGIRGLNDYYQNRIVKYATVMEARCKDLIDHYSTMLIPRNDSGCDNKIRIKGEDASEVIEVYNPEGHFTLDSDTQVLESALQLLNRLEADQVLEANIKQEDLFICHTIIAVTVKPAAVDPTPVVNTDLGTILEANRNNCDFPVPGSPTSNKWASDLVRMPV</sequence>
<dbReference type="CDD" id="cd06847">
    <property type="entry name" value="HFD_SUPT7L"/>
    <property type="match status" value="1"/>
</dbReference>
<protein>
    <recommendedName>
        <fullName evidence="3">Bromodomain associated domain-containing protein</fullName>
    </recommendedName>
</protein>
<dbReference type="EMBL" id="CAACVG010012197">
    <property type="protein sequence ID" value="VEN59873.1"/>
    <property type="molecule type" value="Genomic_DNA"/>
</dbReference>
<evidence type="ECO:0000313" key="1">
    <source>
        <dbReference type="EMBL" id="VEN59873.1"/>
    </source>
</evidence>
<dbReference type="PANTHER" id="PTHR28598">
    <property type="entry name" value="STAGA COMPLEX 65 SUBUNIT GAMMA"/>
    <property type="match status" value="1"/>
</dbReference>
<dbReference type="Proteomes" id="UP000410492">
    <property type="component" value="Unassembled WGS sequence"/>
</dbReference>